<evidence type="ECO:0008006" key="4">
    <source>
        <dbReference type="Google" id="ProtNLM"/>
    </source>
</evidence>
<proteinExistence type="predicted"/>
<dbReference type="RefSeq" id="WP_271163505.1">
    <property type="nucleotide sequence ID" value="NZ_BSFD01000001.1"/>
</dbReference>
<sequence length="236" mass="25296">MFKKVSALSAALLLTACATPYVATPYERASSNVQAVTIIDDSAEDKAIAYEVASMGSNFGLIGALVDAGIQAERRGALNRALDSAAFDGEAVFEARVAERLSAQGYKVTVQKVDTPREKREFLVSYPTPEGSVDAYLDVVISHYGYLSAGAFQPFRPSVAAKVRLVSASDPTKVLMDNRIVYNVMNTEGSGAITLTPNPAYEFKNREELLTDPARTAAGIQDALHQVADTAAQLLR</sequence>
<keyword evidence="1" id="KW-0732">Signal</keyword>
<keyword evidence="3" id="KW-1185">Reference proteome</keyword>
<name>A0ABQ5T527_9CAUL</name>
<gene>
    <name evidence="2" type="ORF">GCM10017620_00870</name>
</gene>
<feature type="chain" id="PRO_5047245159" description="Lipoprotein" evidence="1">
    <location>
        <begin position="24"/>
        <end position="236"/>
    </location>
</feature>
<dbReference type="EMBL" id="BSFD01000001">
    <property type="protein sequence ID" value="GLK47114.1"/>
    <property type="molecule type" value="Genomic_DNA"/>
</dbReference>
<evidence type="ECO:0000313" key="3">
    <source>
        <dbReference type="Proteomes" id="UP001143509"/>
    </source>
</evidence>
<dbReference type="Proteomes" id="UP001143509">
    <property type="component" value="Unassembled WGS sequence"/>
</dbReference>
<accession>A0ABQ5T527</accession>
<dbReference type="PROSITE" id="PS51257">
    <property type="entry name" value="PROKAR_LIPOPROTEIN"/>
    <property type="match status" value="1"/>
</dbReference>
<organism evidence="2 3">
    <name type="scientific">Brevundimonas intermedia</name>
    <dbReference type="NCBI Taxonomy" id="74315"/>
    <lineage>
        <taxon>Bacteria</taxon>
        <taxon>Pseudomonadati</taxon>
        <taxon>Pseudomonadota</taxon>
        <taxon>Alphaproteobacteria</taxon>
        <taxon>Caulobacterales</taxon>
        <taxon>Caulobacteraceae</taxon>
        <taxon>Brevundimonas</taxon>
    </lineage>
</organism>
<feature type="signal peptide" evidence="1">
    <location>
        <begin position="1"/>
        <end position="23"/>
    </location>
</feature>
<evidence type="ECO:0000313" key="2">
    <source>
        <dbReference type="EMBL" id="GLK47114.1"/>
    </source>
</evidence>
<reference evidence="2" key="1">
    <citation type="journal article" date="2014" name="Int. J. Syst. Evol. Microbiol.">
        <title>Complete genome of a new Firmicutes species belonging to the dominant human colonic microbiota ('Ruminococcus bicirculans') reveals two chromosomes and a selective capacity to utilize plant glucans.</title>
        <authorList>
            <consortium name="NISC Comparative Sequencing Program"/>
            <person name="Wegmann U."/>
            <person name="Louis P."/>
            <person name="Goesmann A."/>
            <person name="Henrissat B."/>
            <person name="Duncan S.H."/>
            <person name="Flint H.J."/>
        </authorList>
    </citation>
    <scope>NUCLEOTIDE SEQUENCE</scope>
    <source>
        <strain evidence="2">VKM B-1499</strain>
    </source>
</reference>
<comment type="caution">
    <text evidence="2">The sequence shown here is derived from an EMBL/GenBank/DDBJ whole genome shotgun (WGS) entry which is preliminary data.</text>
</comment>
<evidence type="ECO:0000256" key="1">
    <source>
        <dbReference type="SAM" id="SignalP"/>
    </source>
</evidence>
<protein>
    <recommendedName>
        <fullName evidence="4">Lipoprotein</fullName>
    </recommendedName>
</protein>
<reference evidence="2" key="2">
    <citation type="submission" date="2023-01" db="EMBL/GenBank/DDBJ databases">
        <authorList>
            <person name="Sun Q."/>
            <person name="Evtushenko L."/>
        </authorList>
    </citation>
    <scope>NUCLEOTIDE SEQUENCE</scope>
    <source>
        <strain evidence="2">VKM B-1499</strain>
    </source>
</reference>